<name>A0A261W0N7_9BORD</name>
<sequence length="114" mass="12003">MEMLIASALTFWALWLPLAWFAAAAFAAHLASEKNRCGACWFLWGVLFGPLALIATAGLPSIVERRGLGEAGSAGEGGTVAKLPTMTEKPGAKAAVIVIIAVLVAVYLLRRYST</sequence>
<keyword evidence="1" id="KW-1133">Transmembrane helix</keyword>
<comment type="caution">
    <text evidence="2">The sequence shown here is derived from an EMBL/GenBank/DDBJ whole genome shotgun (WGS) entry which is preliminary data.</text>
</comment>
<gene>
    <name evidence="2" type="ORF">CAL24_08205</name>
</gene>
<dbReference type="RefSeq" id="WP_094806345.1">
    <property type="nucleotide sequence ID" value="NZ_NEVT01000003.1"/>
</dbReference>
<dbReference type="AlphaFoldDB" id="A0A261W0N7"/>
<organism evidence="2 3">
    <name type="scientific">Bordetella genomosp. 2</name>
    <dbReference type="NCBI Taxonomy" id="1983456"/>
    <lineage>
        <taxon>Bacteria</taxon>
        <taxon>Pseudomonadati</taxon>
        <taxon>Pseudomonadota</taxon>
        <taxon>Betaproteobacteria</taxon>
        <taxon>Burkholderiales</taxon>
        <taxon>Alcaligenaceae</taxon>
        <taxon>Bordetella</taxon>
    </lineage>
</organism>
<keyword evidence="3" id="KW-1185">Reference proteome</keyword>
<dbReference type="Proteomes" id="UP000215633">
    <property type="component" value="Unassembled WGS sequence"/>
</dbReference>
<feature type="transmembrane region" description="Helical" evidence="1">
    <location>
        <begin position="43"/>
        <end position="63"/>
    </location>
</feature>
<keyword evidence="1" id="KW-0472">Membrane</keyword>
<evidence type="ECO:0000313" key="2">
    <source>
        <dbReference type="EMBL" id="OZI79885.1"/>
    </source>
</evidence>
<proteinExistence type="predicted"/>
<evidence type="ECO:0000256" key="1">
    <source>
        <dbReference type="SAM" id="Phobius"/>
    </source>
</evidence>
<dbReference type="EMBL" id="NEVT01000003">
    <property type="protein sequence ID" value="OZI79885.1"/>
    <property type="molecule type" value="Genomic_DNA"/>
</dbReference>
<feature type="transmembrane region" description="Helical" evidence="1">
    <location>
        <begin position="91"/>
        <end position="109"/>
    </location>
</feature>
<accession>A0A261W0N7</accession>
<reference evidence="3" key="1">
    <citation type="submission" date="2017-05" db="EMBL/GenBank/DDBJ databases">
        <title>Complete and WGS of Bordetella genogroups.</title>
        <authorList>
            <person name="Spilker T."/>
            <person name="Lipuma J."/>
        </authorList>
    </citation>
    <scope>NUCLEOTIDE SEQUENCE [LARGE SCALE GENOMIC DNA]</scope>
    <source>
        <strain evidence="3">AU8256</strain>
    </source>
</reference>
<protein>
    <recommendedName>
        <fullName evidence="4">Transmembrane protein</fullName>
    </recommendedName>
</protein>
<evidence type="ECO:0000313" key="3">
    <source>
        <dbReference type="Proteomes" id="UP000215633"/>
    </source>
</evidence>
<evidence type="ECO:0008006" key="4">
    <source>
        <dbReference type="Google" id="ProtNLM"/>
    </source>
</evidence>
<keyword evidence="1" id="KW-0812">Transmembrane</keyword>